<proteinExistence type="predicted"/>
<keyword evidence="1" id="KW-0812">Transmembrane</keyword>
<gene>
    <name evidence="2" type="ORF">UFOVP447_230</name>
</gene>
<keyword evidence="1" id="KW-1133">Transmembrane helix</keyword>
<organism evidence="2">
    <name type="scientific">uncultured Caudovirales phage</name>
    <dbReference type="NCBI Taxonomy" id="2100421"/>
    <lineage>
        <taxon>Viruses</taxon>
        <taxon>Duplodnaviria</taxon>
        <taxon>Heunggongvirae</taxon>
        <taxon>Uroviricota</taxon>
        <taxon>Caudoviricetes</taxon>
        <taxon>Peduoviridae</taxon>
        <taxon>Maltschvirus</taxon>
        <taxon>Maltschvirus maltsch</taxon>
    </lineage>
</organism>
<keyword evidence="1" id="KW-0472">Membrane</keyword>
<evidence type="ECO:0000256" key="1">
    <source>
        <dbReference type="SAM" id="Phobius"/>
    </source>
</evidence>
<feature type="transmembrane region" description="Helical" evidence="1">
    <location>
        <begin position="12"/>
        <end position="32"/>
    </location>
</feature>
<dbReference type="EMBL" id="LR796423">
    <property type="protein sequence ID" value="CAB4143766.1"/>
    <property type="molecule type" value="Genomic_DNA"/>
</dbReference>
<evidence type="ECO:0000313" key="2">
    <source>
        <dbReference type="EMBL" id="CAB4143766.1"/>
    </source>
</evidence>
<sequence>MRHPRQREMWEGLTGWGCLGLIGFVGVLTFILEILSNG</sequence>
<accession>A0A6J5MFC8</accession>
<name>A0A6J5MFC8_9CAUD</name>
<protein>
    <submittedName>
        <fullName evidence="2">Uncharacterized protein</fullName>
    </submittedName>
</protein>
<reference evidence="2" key="1">
    <citation type="submission" date="2020-04" db="EMBL/GenBank/DDBJ databases">
        <authorList>
            <person name="Chiriac C."/>
            <person name="Salcher M."/>
            <person name="Ghai R."/>
            <person name="Kavagutti S V."/>
        </authorList>
    </citation>
    <scope>NUCLEOTIDE SEQUENCE</scope>
</reference>